<accession>E3FTX1</accession>
<dbReference type="GO" id="GO:0015097">
    <property type="term" value="F:mercury ion transmembrane transporter activity"/>
    <property type="evidence" value="ECO:0007669"/>
    <property type="project" value="InterPro"/>
</dbReference>
<evidence type="ECO:0000256" key="2">
    <source>
        <dbReference type="SAM" id="Phobius"/>
    </source>
</evidence>
<dbReference type="RefSeq" id="WP_013375595.1">
    <property type="nucleotide sequence ID" value="NC_014623.1"/>
</dbReference>
<keyword evidence="2" id="KW-0812">Transmembrane</keyword>
<organism evidence="3 4">
    <name type="scientific">Stigmatella aurantiaca (strain DW4/3-1)</name>
    <dbReference type="NCBI Taxonomy" id="378806"/>
    <lineage>
        <taxon>Bacteria</taxon>
        <taxon>Pseudomonadati</taxon>
        <taxon>Myxococcota</taxon>
        <taxon>Myxococcia</taxon>
        <taxon>Myxococcales</taxon>
        <taxon>Cystobacterineae</taxon>
        <taxon>Archangiaceae</taxon>
        <taxon>Stigmatella</taxon>
    </lineage>
</organism>
<feature type="transmembrane region" description="Helical" evidence="2">
    <location>
        <begin position="44"/>
        <end position="64"/>
    </location>
</feature>
<dbReference type="eggNOG" id="ENOG5031DG3">
    <property type="taxonomic scope" value="Bacteria"/>
</dbReference>
<dbReference type="Proteomes" id="UP000001351">
    <property type="component" value="Chromosome"/>
</dbReference>
<keyword evidence="2" id="KW-0472">Membrane</keyword>
<dbReference type="EMBL" id="CP002271">
    <property type="protein sequence ID" value="ADO70923.1"/>
    <property type="molecule type" value="Genomic_DNA"/>
</dbReference>
<feature type="transmembrane region" description="Helical" evidence="2">
    <location>
        <begin position="108"/>
        <end position="124"/>
    </location>
</feature>
<feature type="transmembrane region" description="Helical" evidence="2">
    <location>
        <begin position="84"/>
        <end position="101"/>
    </location>
</feature>
<reference evidence="3 4" key="1">
    <citation type="journal article" date="2011" name="Mol. Biol. Evol.">
        <title>Comparative genomic analysis of fruiting body formation in Myxococcales.</title>
        <authorList>
            <person name="Huntley S."/>
            <person name="Hamann N."/>
            <person name="Wegener-Feldbrugge S."/>
            <person name="Treuner-Lange A."/>
            <person name="Kube M."/>
            <person name="Reinhardt R."/>
            <person name="Klages S."/>
            <person name="Muller R."/>
            <person name="Ronning C.M."/>
            <person name="Nierman W.C."/>
            <person name="Sogaard-Andersen L."/>
        </authorList>
    </citation>
    <scope>NUCLEOTIDE SEQUENCE [LARGE SCALE GENOMIC DNA]</scope>
    <source>
        <strain evidence="3 4">DW4/3-1</strain>
    </source>
</reference>
<dbReference type="InterPro" id="IPR004891">
    <property type="entry name" value="Mercury-R_MerC"/>
</dbReference>
<keyword evidence="4" id="KW-1185">Reference proteome</keyword>
<dbReference type="KEGG" id="sur:STAUR_3131"/>
<name>E3FTX1_STIAD</name>
<gene>
    <name evidence="3" type="ordered locus">STAUR_3131</name>
</gene>
<dbReference type="Pfam" id="PF03203">
    <property type="entry name" value="MerC"/>
    <property type="match status" value="1"/>
</dbReference>
<evidence type="ECO:0000313" key="3">
    <source>
        <dbReference type="EMBL" id="ADO70923.1"/>
    </source>
</evidence>
<proteinExistence type="predicted"/>
<evidence type="ECO:0000313" key="4">
    <source>
        <dbReference type="Proteomes" id="UP000001351"/>
    </source>
</evidence>
<feature type="transmembrane region" description="Helical" evidence="2">
    <location>
        <begin position="130"/>
        <end position="146"/>
    </location>
</feature>
<sequence>MNPPFPSLVSPPPEAPSAQKDVCDCAHHRRASSCSPLEERGGRWAVLVPLLACAVCPACLSTYAKVLSFLGVGFLLTESAHQGILVVAVAISIGMGGWKAWRLRRGGPFAATVVGCALLILGHALDENAVMSWGGVAVLLGGAMWERRAWRALPSHGGSTQGQARSACLVTQLSSNGNAARPDGASREPPAHLHLD</sequence>
<dbReference type="HOGENOM" id="CLU_1389489_0_0_7"/>
<keyword evidence="2" id="KW-1133">Transmembrane helix</keyword>
<evidence type="ECO:0000256" key="1">
    <source>
        <dbReference type="SAM" id="MobiDB-lite"/>
    </source>
</evidence>
<protein>
    <recommendedName>
        <fullName evidence="5">MerC mercury resistance protein</fullName>
    </recommendedName>
</protein>
<dbReference type="AlphaFoldDB" id="E3FTX1"/>
<dbReference type="STRING" id="378806.STAUR_3131"/>
<feature type="region of interest" description="Disordered" evidence="1">
    <location>
        <begin position="175"/>
        <end position="196"/>
    </location>
</feature>
<feature type="compositionally biased region" description="Basic and acidic residues" evidence="1">
    <location>
        <begin position="184"/>
        <end position="196"/>
    </location>
</feature>
<evidence type="ECO:0008006" key="5">
    <source>
        <dbReference type="Google" id="ProtNLM"/>
    </source>
</evidence>
<dbReference type="GO" id="GO:0016020">
    <property type="term" value="C:membrane"/>
    <property type="evidence" value="ECO:0007669"/>
    <property type="project" value="InterPro"/>
</dbReference>